<gene>
    <name evidence="1" type="ORF">EI74_0638</name>
</gene>
<comment type="caution">
    <text evidence="1">The sequence shown here is derived from an EMBL/GenBank/DDBJ whole genome shotgun (WGS) entry which is preliminary data.</text>
</comment>
<organism evidence="1 2">
    <name type="scientific">Mycoplasma testudineum</name>
    <dbReference type="NCBI Taxonomy" id="244584"/>
    <lineage>
        <taxon>Bacteria</taxon>
        <taxon>Bacillati</taxon>
        <taxon>Mycoplasmatota</taxon>
        <taxon>Mollicutes</taxon>
        <taxon>Mycoplasmataceae</taxon>
        <taxon>Mycoplasma</taxon>
    </lineage>
</organism>
<dbReference type="RefSeq" id="WP_133509985.1">
    <property type="nucleotide sequence ID" value="NZ_NNCE01000005.1"/>
</dbReference>
<dbReference type="AlphaFoldDB" id="A0A4R6IC65"/>
<evidence type="ECO:0000313" key="1">
    <source>
        <dbReference type="EMBL" id="TDO19833.1"/>
    </source>
</evidence>
<accession>A0A4R6IC65</accession>
<name>A0A4R6IC65_9MOLU</name>
<keyword evidence="2" id="KW-1185">Reference proteome</keyword>
<dbReference type="EMBL" id="SNWN01000013">
    <property type="protein sequence ID" value="TDO19833.1"/>
    <property type="molecule type" value="Genomic_DNA"/>
</dbReference>
<protein>
    <submittedName>
        <fullName evidence="1">Uncharacterized protein</fullName>
    </submittedName>
</protein>
<proteinExistence type="predicted"/>
<evidence type="ECO:0000313" key="2">
    <source>
        <dbReference type="Proteomes" id="UP000295518"/>
    </source>
</evidence>
<dbReference type="Proteomes" id="UP000295518">
    <property type="component" value="Unassembled WGS sequence"/>
</dbReference>
<sequence length="100" mass="11545">MTKDFRPISYIEETMNSNLKNVDFSKQSILILPTLITSTSSIFTNPELNISFYESVMFSSNKITLNIITHESSLKIDSNFKTDMTPIFSRNQFMIIPRIL</sequence>
<reference evidence="1 2" key="1">
    <citation type="submission" date="2019-03" db="EMBL/GenBank/DDBJ databases">
        <title>Genomic Encyclopedia of Archaeal and Bacterial Type Strains, Phase II (KMG-II): from individual species to whole genera.</title>
        <authorList>
            <person name="Goeker M."/>
        </authorList>
    </citation>
    <scope>NUCLEOTIDE SEQUENCE [LARGE SCALE GENOMIC DNA]</scope>
    <source>
        <strain evidence="1 2">ATCC 700618</strain>
    </source>
</reference>